<dbReference type="Pfam" id="PF01865">
    <property type="entry name" value="PhoU_div"/>
    <property type="match status" value="1"/>
</dbReference>
<comment type="similarity">
    <text evidence="1">Belongs to the UPF0111 family.</text>
</comment>
<evidence type="ECO:0000313" key="2">
    <source>
        <dbReference type="EMBL" id="GAG17029.1"/>
    </source>
</evidence>
<feature type="non-terminal residue" evidence="2">
    <location>
        <position position="190"/>
    </location>
</feature>
<evidence type="ECO:0000256" key="1">
    <source>
        <dbReference type="ARBA" id="ARBA00008591"/>
    </source>
</evidence>
<dbReference type="PANTHER" id="PTHR36536:SF3">
    <property type="entry name" value="UPF0111 PROTEIN HI_1603"/>
    <property type="match status" value="1"/>
</dbReference>
<sequence>MLWKKEQSIIDKIEGYLEQVDTCRNHFRKCIEKLLLEPGDDANQAILEEVHGAESKADDLRRDIELQLYQRALIPESRGDVLGLLETLDAIPGLFQSLCYQFLLEKIIVPEQFRERYLHLVDVNLKSYDLVRQAVLGLFYKKEVKELTDLVDAVESDSDRIERDLIRDIFSSKLDKADKILLKEIVINTG</sequence>
<organism evidence="2">
    <name type="scientific">marine sediment metagenome</name>
    <dbReference type="NCBI Taxonomy" id="412755"/>
    <lineage>
        <taxon>unclassified sequences</taxon>
        <taxon>metagenomes</taxon>
        <taxon>ecological metagenomes</taxon>
    </lineage>
</organism>
<gene>
    <name evidence="2" type="ORF">S01H1_59985</name>
</gene>
<dbReference type="AlphaFoldDB" id="X0VFK8"/>
<accession>X0VFK8</accession>
<dbReference type="InterPro" id="IPR002727">
    <property type="entry name" value="DUF47"/>
</dbReference>
<dbReference type="PANTHER" id="PTHR36536">
    <property type="entry name" value="UPF0111 PROTEIN HI_1603"/>
    <property type="match status" value="1"/>
</dbReference>
<dbReference type="InterPro" id="IPR038078">
    <property type="entry name" value="PhoU-like_sf"/>
</dbReference>
<protein>
    <submittedName>
        <fullName evidence="2">Uncharacterized protein</fullName>
    </submittedName>
</protein>
<reference evidence="2" key="1">
    <citation type="journal article" date="2014" name="Front. Microbiol.">
        <title>High frequency of phylogenetically diverse reductive dehalogenase-homologous genes in deep subseafloor sedimentary metagenomes.</title>
        <authorList>
            <person name="Kawai M."/>
            <person name="Futagami T."/>
            <person name="Toyoda A."/>
            <person name="Takaki Y."/>
            <person name="Nishi S."/>
            <person name="Hori S."/>
            <person name="Arai W."/>
            <person name="Tsubouchi T."/>
            <person name="Morono Y."/>
            <person name="Uchiyama I."/>
            <person name="Ito T."/>
            <person name="Fujiyama A."/>
            <person name="Inagaki F."/>
            <person name="Takami H."/>
        </authorList>
    </citation>
    <scope>NUCLEOTIDE SEQUENCE</scope>
    <source>
        <strain evidence="2">Expedition CK06-06</strain>
    </source>
</reference>
<dbReference type="Gene3D" id="1.20.58.220">
    <property type="entry name" value="Phosphate transport system protein phou homolog 2, domain 2"/>
    <property type="match status" value="1"/>
</dbReference>
<comment type="caution">
    <text evidence="2">The sequence shown here is derived from an EMBL/GenBank/DDBJ whole genome shotgun (WGS) entry which is preliminary data.</text>
</comment>
<proteinExistence type="inferred from homology"/>
<dbReference type="EMBL" id="BARS01039271">
    <property type="protein sequence ID" value="GAG17029.1"/>
    <property type="molecule type" value="Genomic_DNA"/>
</dbReference>
<dbReference type="InterPro" id="IPR018445">
    <property type="entry name" value="Put_Phosphate_transp_reg"/>
</dbReference>
<name>X0VFK8_9ZZZZ</name>